<keyword evidence="2" id="KW-1185">Reference proteome</keyword>
<dbReference type="RefSeq" id="XP_007393068.1">
    <property type="nucleotide sequence ID" value="XM_007393006.1"/>
</dbReference>
<reference evidence="1 2" key="1">
    <citation type="journal article" date="2012" name="BMC Genomics">
        <title>Comparative genomics of the white-rot fungi, Phanerochaete carnosa and P. chrysosporium, to elucidate the genetic basis of the distinct wood types they colonize.</title>
        <authorList>
            <person name="Suzuki H."/>
            <person name="MacDonald J."/>
            <person name="Syed K."/>
            <person name="Salamov A."/>
            <person name="Hori C."/>
            <person name="Aerts A."/>
            <person name="Henrissat B."/>
            <person name="Wiebenga A."/>
            <person name="vanKuyk P.A."/>
            <person name="Barry K."/>
            <person name="Lindquist E."/>
            <person name="LaButti K."/>
            <person name="Lapidus A."/>
            <person name="Lucas S."/>
            <person name="Coutinho P."/>
            <person name="Gong Y."/>
            <person name="Samejima M."/>
            <person name="Mahadevan R."/>
            <person name="Abou-Zaid M."/>
            <person name="de Vries R.P."/>
            <person name="Igarashi K."/>
            <person name="Yadav J.S."/>
            <person name="Grigoriev I.V."/>
            <person name="Master E.R."/>
        </authorList>
    </citation>
    <scope>NUCLEOTIDE SEQUENCE [LARGE SCALE GENOMIC DNA]</scope>
    <source>
        <strain evidence="1 2">HHB-10118-sp</strain>
    </source>
</reference>
<dbReference type="HOGENOM" id="CLU_2831989_0_0_1"/>
<organism evidence="1 2">
    <name type="scientific">Phanerochaete carnosa (strain HHB-10118-sp)</name>
    <name type="common">White-rot fungus</name>
    <name type="synonym">Peniophora carnosa</name>
    <dbReference type="NCBI Taxonomy" id="650164"/>
    <lineage>
        <taxon>Eukaryota</taxon>
        <taxon>Fungi</taxon>
        <taxon>Dikarya</taxon>
        <taxon>Basidiomycota</taxon>
        <taxon>Agaricomycotina</taxon>
        <taxon>Agaricomycetes</taxon>
        <taxon>Polyporales</taxon>
        <taxon>Phanerochaetaceae</taxon>
        <taxon>Phanerochaete</taxon>
    </lineage>
</organism>
<protein>
    <submittedName>
        <fullName evidence="1">Uncharacterized protein</fullName>
    </submittedName>
</protein>
<dbReference type="Proteomes" id="UP000008370">
    <property type="component" value="Unassembled WGS sequence"/>
</dbReference>
<sequence length="66" mass="7621">MSTEDIEKEILAVYAEDRSLRSLVQELVCLRSTHRCQHEGELEALRQKIRSLKEKNEVLQVVVGGR</sequence>
<dbReference type="KEGG" id="pco:PHACADRAFT_251531"/>
<gene>
    <name evidence="1" type="ORF">PHACADRAFT_251531</name>
</gene>
<evidence type="ECO:0000313" key="2">
    <source>
        <dbReference type="Proteomes" id="UP000008370"/>
    </source>
</evidence>
<dbReference type="InParanoid" id="K5X4G2"/>
<evidence type="ECO:0000313" key="1">
    <source>
        <dbReference type="EMBL" id="EKM57722.1"/>
    </source>
</evidence>
<dbReference type="GeneID" id="18915247"/>
<proteinExistence type="predicted"/>
<name>K5X4G2_PHACS</name>
<dbReference type="EMBL" id="JH930470">
    <property type="protein sequence ID" value="EKM57722.1"/>
    <property type="molecule type" value="Genomic_DNA"/>
</dbReference>
<dbReference type="AlphaFoldDB" id="K5X4G2"/>
<accession>K5X4G2</accession>